<dbReference type="Proteomes" id="UP000199482">
    <property type="component" value="Chromosome I"/>
</dbReference>
<name>A0A1H1XC65_9MICO</name>
<dbReference type="SUPFAM" id="SSF159888">
    <property type="entry name" value="YdhG-like"/>
    <property type="match status" value="1"/>
</dbReference>
<gene>
    <name evidence="2" type="ORF">SAMN04489721_2450</name>
</gene>
<dbReference type="InterPro" id="IPR014922">
    <property type="entry name" value="YdhG-like"/>
</dbReference>
<feature type="domain" description="YdhG-like" evidence="1">
    <location>
        <begin position="19"/>
        <end position="109"/>
    </location>
</feature>
<sequence length="121" mass="13111">MTRMGEMTDYIAGLDEPDRSAMAEVQRAALDLVPEAVEGVSYGMPALRYRDRPLLSVMQAKGHIGLYPFSPAVVDAVSGELGGYSFSKGTIRFTADHPLPDGLVDRIVALRRDEIDAASAR</sequence>
<dbReference type="Pfam" id="PF08818">
    <property type="entry name" value="DUF1801"/>
    <property type="match status" value="1"/>
</dbReference>
<evidence type="ECO:0000259" key="1">
    <source>
        <dbReference type="Pfam" id="PF08818"/>
    </source>
</evidence>
<dbReference type="Gene3D" id="3.90.1150.200">
    <property type="match status" value="1"/>
</dbReference>
<dbReference type="STRING" id="589382.SAMN04489721_2450"/>
<organism evidence="2 3">
    <name type="scientific">Agromyces flavus</name>
    <dbReference type="NCBI Taxonomy" id="589382"/>
    <lineage>
        <taxon>Bacteria</taxon>
        <taxon>Bacillati</taxon>
        <taxon>Actinomycetota</taxon>
        <taxon>Actinomycetes</taxon>
        <taxon>Micrococcales</taxon>
        <taxon>Microbacteriaceae</taxon>
        <taxon>Agromyces</taxon>
    </lineage>
</organism>
<evidence type="ECO:0000313" key="2">
    <source>
        <dbReference type="EMBL" id="SDT06918.1"/>
    </source>
</evidence>
<dbReference type="AlphaFoldDB" id="A0A1H1XC65"/>
<protein>
    <submittedName>
        <fullName evidence="2">Uncharacterized conserved protein YdhG, YjbR/CyaY-like superfamily, DUF1801 family</fullName>
    </submittedName>
</protein>
<accession>A0A1H1XC65</accession>
<reference evidence="3" key="1">
    <citation type="submission" date="2016-10" db="EMBL/GenBank/DDBJ databases">
        <authorList>
            <person name="Varghese N."/>
            <person name="Submissions S."/>
        </authorList>
    </citation>
    <scope>NUCLEOTIDE SEQUENCE [LARGE SCALE GENOMIC DNA]</scope>
    <source>
        <strain evidence="3">CPCC 202695</strain>
    </source>
</reference>
<evidence type="ECO:0000313" key="3">
    <source>
        <dbReference type="Proteomes" id="UP000199482"/>
    </source>
</evidence>
<dbReference type="EMBL" id="LT629755">
    <property type="protein sequence ID" value="SDT06918.1"/>
    <property type="molecule type" value="Genomic_DNA"/>
</dbReference>
<proteinExistence type="predicted"/>